<protein>
    <submittedName>
        <fullName evidence="1">Uncharacterized protein</fullName>
    </submittedName>
</protein>
<organism evidence="1">
    <name type="scientific">marine sediment metagenome</name>
    <dbReference type="NCBI Taxonomy" id="412755"/>
    <lineage>
        <taxon>unclassified sequences</taxon>
        <taxon>metagenomes</taxon>
        <taxon>ecological metagenomes</taxon>
    </lineage>
</organism>
<reference evidence="1" key="1">
    <citation type="journal article" date="2015" name="Nature">
        <title>Complex archaea that bridge the gap between prokaryotes and eukaryotes.</title>
        <authorList>
            <person name="Spang A."/>
            <person name="Saw J.H."/>
            <person name="Jorgensen S.L."/>
            <person name="Zaremba-Niedzwiedzka K."/>
            <person name="Martijn J."/>
            <person name="Lind A.E."/>
            <person name="van Eijk R."/>
            <person name="Schleper C."/>
            <person name="Guy L."/>
            <person name="Ettema T.J."/>
        </authorList>
    </citation>
    <scope>NUCLEOTIDE SEQUENCE</scope>
</reference>
<comment type="caution">
    <text evidence="1">The sequence shown here is derived from an EMBL/GenBank/DDBJ whole genome shotgun (WGS) entry which is preliminary data.</text>
</comment>
<proteinExistence type="predicted"/>
<dbReference type="EMBL" id="LAZR01068930">
    <property type="protein sequence ID" value="KKK48706.1"/>
    <property type="molecule type" value="Genomic_DNA"/>
</dbReference>
<dbReference type="AlphaFoldDB" id="A0A0F8YKT1"/>
<accession>A0A0F8YKT1</accession>
<sequence length="29" mass="3557">MDISFRDTFIQHWEKYFASAPLPICLYYT</sequence>
<name>A0A0F8YKT1_9ZZZZ</name>
<gene>
    <name evidence="1" type="ORF">LCGC14_3142420</name>
</gene>
<feature type="non-terminal residue" evidence="1">
    <location>
        <position position="29"/>
    </location>
</feature>
<evidence type="ECO:0000313" key="1">
    <source>
        <dbReference type="EMBL" id="KKK48706.1"/>
    </source>
</evidence>